<dbReference type="GO" id="GO:0005741">
    <property type="term" value="C:mitochondrial outer membrane"/>
    <property type="evidence" value="ECO:0007669"/>
    <property type="project" value="TreeGrafter"/>
</dbReference>
<evidence type="ECO:0000313" key="1">
    <source>
        <dbReference type="EMBL" id="KAF6175909.1"/>
    </source>
</evidence>
<feature type="non-terminal residue" evidence="1">
    <location>
        <position position="1"/>
    </location>
</feature>
<dbReference type="PANTHER" id="PTHR21530:SF7">
    <property type="entry name" value="TRAB DOMAIN-CONTAINING PROTEIN"/>
    <property type="match status" value="1"/>
</dbReference>
<comment type="caution">
    <text evidence="1">The sequence shown here is derived from an EMBL/GenBank/DDBJ whole genome shotgun (WGS) entry which is preliminary data.</text>
</comment>
<name>A0A7J7P927_9MAGN</name>
<gene>
    <name evidence="1" type="ORF">GIB67_003397</name>
</gene>
<accession>A0A7J7P927</accession>
<keyword evidence="2" id="KW-1185">Reference proteome</keyword>
<reference evidence="1 2" key="1">
    <citation type="journal article" date="2020" name="IScience">
        <title>Genome Sequencing of the Endangered Kingdonia uniflora (Circaeasteraceae, Ranunculales) Reveals Potential Mechanisms of Evolutionary Specialization.</title>
        <authorList>
            <person name="Sun Y."/>
            <person name="Deng T."/>
            <person name="Zhang A."/>
            <person name="Moore M.J."/>
            <person name="Landis J.B."/>
            <person name="Lin N."/>
            <person name="Zhang H."/>
            <person name="Zhang X."/>
            <person name="Huang J."/>
            <person name="Zhang X."/>
            <person name="Sun H."/>
            <person name="Wang H."/>
        </authorList>
    </citation>
    <scope>NUCLEOTIDE SEQUENCE [LARGE SCALE GENOMIC DNA]</scope>
    <source>
        <strain evidence="1">TB1705</strain>
        <tissue evidence="1">Leaf</tissue>
    </source>
</reference>
<organism evidence="1 2">
    <name type="scientific">Kingdonia uniflora</name>
    <dbReference type="NCBI Taxonomy" id="39325"/>
    <lineage>
        <taxon>Eukaryota</taxon>
        <taxon>Viridiplantae</taxon>
        <taxon>Streptophyta</taxon>
        <taxon>Embryophyta</taxon>
        <taxon>Tracheophyta</taxon>
        <taxon>Spermatophyta</taxon>
        <taxon>Magnoliopsida</taxon>
        <taxon>Ranunculales</taxon>
        <taxon>Circaeasteraceae</taxon>
        <taxon>Kingdonia</taxon>
    </lineage>
</organism>
<dbReference type="InterPro" id="IPR046345">
    <property type="entry name" value="TraB_PrgY-like"/>
</dbReference>
<dbReference type="AlphaFoldDB" id="A0A7J7P927"/>
<dbReference type="OrthoDB" id="48306at2759"/>
<dbReference type="EMBL" id="JACGCM010000140">
    <property type="protein sequence ID" value="KAF6175909.1"/>
    <property type="molecule type" value="Genomic_DNA"/>
</dbReference>
<proteinExistence type="predicted"/>
<sequence length="64" mass="7138">MSSTLLRVASKHNSVISVVGKGHLQGMKKHWKQPIEQKIVLKVDMYYDKCSTKALKVVAIAEGE</sequence>
<dbReference type="Gene3D" id="3.30.70.100">
    <property type="match status" value="1"/>
</dbReference>
<protein>
    <submittedName>
        <fullName evidence="1">Uncharacterized protein</fullName>
    </submittedName>
</protein>
<evidence type="ECO:0000313" key="2">
    <source>
        <dbReference type="Proteomes" id="UP000541444"/>
    </source>
</evidence>
<dbReference type="PANTHER" id="PTHR21530">
    <property type="entry name" value="PHEROMONE SHUTDOWN PROTEIN"/>
    <property type="match status" value="1"/>
</dbReference>
<dbReference type="Proteomes" id="UP000541444">
    <property type="component" value="Unassembled WGS sequence"/>
</dbReference>